<organism evidence="8 9">
    <name type="scientific">Georgenia yuyongxinii</name>
    <dbReference type="NCBI Taxonomy" id="2589797"/>
    <lineage>
        <taxon>Bacteria</taxon>
        <taxon>Bacillati</taxon>
        <taxon>Actinomycetota</taxon>
        <taxon>Actinomycetes</taxon>
        <taxon>Micrococcales</taxon>
        <taxon>Bogoriellaceae</taxon>
        <taxon>Georgenia</taxon>
    </lineage>
</organism>
<dbReference type="InterPro" id="IPR016032">
    <property type="entry name" value="Sig_transdc_resp-reg_C-effctor"/>
</dbReference>
<dbReference type="OrthoDB" id="9808843at2"/>
<dbReference type="PRINTS" id="PR00038">
    <property type="entry name" value="HTHLUXR"/>
</dbReference>
<dbReference type="PANTHER" id="PTHR43214">
    <property type="entry name" value="TWO-COMPONENT RESPONSE REGULATOR"/>
    <property type="match status" value="1"/>
</dbReference>
<reference evidence="8 9" key="1">
    <citation type="submission" date="2019-05" db="EMBL/GenBank/DDBJ databases">
        <title>Georgenia *** sp. nov., and Georgenia *** sp. nov., isolated from the intestinal contents of plateau pika (Ochotona curzoniae) in the Qinghai-Tibet plateau of China.</title>
        <authorList>
            <person name="Tian Z."/>
        </authorList>
    </citation>
    <scope>NUCLEOTIDE SEQUENCE [LARGE SCALE GENOMIC DNA]</scope>
    <source>
        <strain evidence="8 9">Z443</strain>
    </source>
</reference>
<dbReference type="AlphaFoldDB" id="A0A5B8C843"/>
<dbReference type="InterPro" id="IPR000792">
    <property type="entry name" value="Tscrpt_reg_LuxR_C"/>
</dbReference>
<dbReference type="InterPro" id="IPR001789">
    <property type="entry name" value="Sig_transdc_resp-reg_receiver"/>
</dbReference>
<evidence type="ECO:0000256" key="5">
    <source>
        <dbReference type="PROSITE-ProRule" id="PRU00169"/>
    </source>
</evidence>
<keyword evidence="4" id="KW-0804">Transcription</keyword>
<dbReference type="GO" id="GO:0006355">
    <property type="term" value="P:regulation of DNA-templated transcription"/>
    <property type="evidence" value="ECO:0007669"/>
    <property type="project" value="InterPro"/>
</dbReference>
<dbReference type="EMBL" id="CP040915">
    <property type="protein sequence ID" value="QDC26267.1"/>
    <property type="molecule type" value="Genomic_DNA"/>
</dbReference>
<feature type="domain" description="HTH luxR-type" evidence="6">
    <location>
        <begin position="144"/>
        <end position="209"/>
    </location>
</feature>
<dbReference type="PANTHER" id="PTHR43214:SF24">
    <property type="entry name" value="TRANSCRIPTIONAL REGULATORY PROTEIN NARL-RELATED"/>
    <property type="match status" value="1"/>
</dbReference>
<dbReference type="InterPro" id="IPR039420">
    <property type="entry name" value="WalR-like"/>
</dbReference>
<evidence type="ECO:0000313" key="8">
    <source>
        <dbReference type="EMBL" id="QDC26267.1"/>
    </source>
</evidence>
<evidence type="ECO:0000313" key="9">
    <source>
        <dbReference type="Proteomes" id="UP000314616"/>
    </source>
</evidence>
<keyword evidence="2" id="KW-0805">Transcription regulation</keyword>
<dbReference type="InterPro" id="IPR011006">
    <property type="entry name" value="CheY-like_superfamily"/>
</dbReference>
<evidence type="ECO:0000259" key="6">
    <source>
        <dbReference type="PROSITE" id="PS50043"/>
    </source>
</evidence>
<keyword evidence="3" id="KW-0238">DNA-binding</keyword>
<dbReference type="SUPFAM" id="SSF46894">
    <property type="entry name" value="C-terminal effector domain of the bipartite response regulators"/>
    <property type="match status" value="1"/>
</dbReference>
<dbReference type="RefSeq" id="WP_139930840.1">
    <property type="nucleotide sequence ID" value="NZ_CP040915.1"/>
</dbReference>
<dbReference type="PROSITE" id="PS50043">
    <property type="entry name" value="HTH_LUXR_2"/>
    <property type="match status" value="1"/>
</dbReference>
<dbReference type="GO" id="GO:0000160">
    <property type="term" value="P:phosphorelay signal transduction system"/>
    <property type="evidence" value="ECO:0007669"/>
    <property type="project" value="InterPro"/>
</dbReference>
<evidence type="ECO:0000259" key="7">
    <source>
        <dbReference type="PROSITE" id="PS50110"/>
    </source>
</evidence>
<evidence type="ECO:0000256" key="2">
    <source>
        <dbReference type="ARBA" id="ARBA00023015"/>
    </source>
</evidence>
<dbReference type="Pfam" id="PF00196">
    <property type="entry name" value="GerE"/>
    <property type="match status" value="1"/>
</dbReference>
<evidence type="ECO:0000256" key="1">
    <source>
        <dbReference type="ARBA" id="ARBA00022553"/>
    </source>
</evidence>
<dbReference type="SMART" id="SM00421">
    <property type="entry name" value="HTH_LUXR"/>
    <property type="match status" value="1"/>
</dbReference>
<feature type="modified residue" description="4-aspartylphosphate" evidence="5">
    <location>
        <position position="54"/>
    </location>
</feature>
<name>A0A5B8C843_9MICO</name>
<dbReference type="SMART" id="SM00448">
    <property type="entry name" value="REC"/>
    <property type="match status" value="1"/>
</dbReference>
<dbReference type="Proteomes" id="UP000314616">
    <property type="component" value="Chromosome"/>
</dbReference>
<dbReference type="PROSITE" id="PS50110">
    <property type="entry name" value="RESPONSE_REGULATORY"/>
    <property type="match status" value="1"/>
</dbReference>
<dbReference type="KEGG" id="gyu:FE374_18105"/>
<evidence type="ECO:0000256" key="4">
    <source>
        <dbReference type="ARBA" id="ARBA00023163"/>
    </source>
</evidence>
<dbReference type="PROSITE" id="PS00622">
    <property type="entry name" value="HTH_LUXR_1"/>
    <property type="match status" value="1"/>
</dbReference>
<feature type="domain" description="Response regulatory" evidence="7">
    <location>
        <begin position="4"/>
        <end position="119"/>
    </location>
</feature>
<protein>
    <submittedName>
        <fullName evidence="8">Response regulator transcription factor</fullName>
    </submittedName>
</protein>
<dbReference type="InterPro" id="IPR058245">
    <property type="entry name" value="NreC/VraR/RcsB-like_REC"/>
</dbReference>
<dbReference type="CDD" id="cd06170">
    <property type="entry name" value="LuxR_C_like"/>
    <property type="match status" value="1"/>
</dbReference>
<sequence>MTLRVLLADDHPLFLDGLRLLLETAGLQVVGTAADGATLLQLAERVEADVAVVDLDMPGTDGAAATEVLVAAHPDLAVLVLTMHDDAASVHRALRAGACGYVLKGAGHGAVVRAVRAVAEGDVVISGDVRGAALSSQNQPGARPSTVLPALTDREHEILSLVARGDGNAAIAARLHLSLKTVQNYVSALLMKLQVPSRAAAVALARDAGL</sequence>
<dbReference type="SUPFAM" id="SSF52172">
    <property type="entry name" value="CheY-like"/>
    <property type="match status" value="1"/>
</dbReference>
<proteinExistence type="predicted"/>
<dbReference type="GO" id="GO:0003677">
    <property type="term" value="F:DNA binding"/>
    <property type="evidence" value="ECO:0007669"/>
    <property type="project" value="UniProtKB-KW"/>
</dbReference>
<dbReference type="CDD" id="cd17535">
    <property type="entry name" value="REC_NarL-like"/>
    <property type="match status" value="1"/>
</dbReference>
<evidence type="ECO:0000256" key="3">
    <source>
        <dbReference type="ARBA" id="ARBA00023125"/>
    </source>
</evidence>
<dbReference type="Pfam" id="PF00072">
    <property type="entry name" value="Response_reg"/>
    <property type="match status" value="1"/>
</dbReference>
<gene>
    <name evidence="8" type="ORF">FE374_18105</name>
</gene>
<keyword evidence="1 5" id="KW-0597">Phosphoprotein</keyword>
<accession>A0A5B8C843</accession>
<dbReference type="Gene3D" id="3.40.50.2300">
    <property type="match status" value="1"/>
</dbReference>